<dbReference type="Proteomes" id="UP001558613">
    <property type="component" value="Unassembled WGS sequence"/>
</dbReference>
<reference evidence="2 3" key="1">
    <citation type="submission" date="2023-09" db="EMBL/GenBank/DDBJ databases">
        <authorList>
            <person name="Wang M."/>
        </authorList>
    </citation>
    <scope>NUCLEOTIDE SEQUENCE [LARGE SCALE GENOMIC DNA]</scope>
    <source>
        <strain evidence="2">GT-2023</strain>
        <tissue evidence="2">Liver</tissue>
    </source>
</reference>
<evidence type="ECO:0000256" key="1">
    <source>
        <dbReference type="SAM" id="MobiDB-lite"/>
    </source>
</evidence>
<name>A0ABR3LWH7_9TELE</name>
<accession>A0ABR3LWH7</accession>
<organism evidence="2 3">
    <name type="scientific">Cirrhinus molitorella</name>
    <name type="common">mud carp</name>
    <dbReference type="NCBI Taxonomy" id="172907"/>
    <lineage>
        <taxon>Eukaryota</taxon>
        <taxon>Metazoa</taxon>
        <taxon>Chordata</taxon>
        <taxon>Craniata</taxon>
        <taxon>Vertebrata</taxon>
        <taxon>Euteleostomi</taxon>
        <taxon>Actinopterygii</taxon>
        <taxon>Neopterygii</taxon>
        <taxon>Teleostei</taxon>
        <taxon>Ostariophysi</taxon>
        <taxon>Cypriniformes</taxon>
        <taxon>Cyprinidae</taxon>
        <taxon>Labeoninae</taxon>
        <taxon>Labeonini</taxon>
        <taxon>Cirrhinus</taxon>
    </lineage>
</organism>
<gene>
    <name evidence="2" type="ORF">QQF64_012788</name>
</gene>
<feature type="compositionally biased region" description="Polar residues" evidence="1">
    <location>
        <begin position="87"/>
        <end position="98"/>
    </location>
</feature>
<proteinExistence type="predicted"/>
<comment type="caution">
    <text evidence="2">The sequence shown here is derived from an EMBL/GenBank/DDBJ whole genome shotgun (WGS) entry which is preliminary data.</text>
</comment>
<sequence>MSSDDYSRIYSGLQHRSRLTDVRFKTHQQTSQQKLRRTIKKVSVSFCGSFGSFSSYGPSSSRLVKVRSSETAVRIFPPSTKSHVRSSRPSTVDCRSNTKAPGTRFLVRSSFSVGGGMEKERRDERCDPAAGTFSVHPPSFFDKFKYYLR</sequence>
<protein>
    <submittedName>
        <fullName evidence="2">Uncharacterized protein</fullName>
    </submittedName>
</protein>
<evidence type="ECO:0000313" key="3">
    <source>
        <dbReference type="Proteomes" id="UP001558613"/>
    </source>
</evidence>
<evidence type="ECO:0000313" key="2">
    <source>
        <dbReference type="EMBL" id="KAL1257243.1"/>
    </source>
</evidence>
<keyword evidence="3" id="KW-1185">Reference proteome</keyword>
<feature type="region of interest" description="Disordered" evidence="1">
    <location>
        <begin position="77"/>
        <end position="98"/>
    </location>
</feature>
<dbReference type="EMBL" id="JAYMGO010000018">
    <property type="protein sequence ID" value="KAL1257243.1"/>
    <property type="molecule type" value="Genomic_DNA"/>
</dbReference>